<dbReference type="Gene3D" id="3.40.50.1000">
    <property type="entry name" value="HAD superfamily/HAD-like"/>
    <property type="match status" value="1"/>
</dbReference>
<dbReference type="InterPro" id="IPR006379">
    <property type="entry name" value="HAD-SF_hydro_IIB"/>
</dbReference>
<dbReference type="InterPro" id="IPR023214">
    <property type="entry name" value="HAD_sf"/>
</dbReference>
<dbReference type="InterPro" id="IPR036412">
    <property type="entry name" value="HAD-like_sf"/>
</dbReference>
<protein>
    <recommendedName>
        <fullName evidence="3">Cof-type HAD-IIB family hydrolase</fullName>
    </recommendedName>
</protein>
<dbReference type="PANTHER" id="PTHR10000:SF25">
    <property type="entry name" value="PHOSPHATASE YKRA-RELATED"/>
    <property type="match status" value="1"/>
</dbReference>
<dbReference type="RefSeq" id="WP_207942150.1">
    <property type="nucleotide sequence ID" value="NZ_CP147251.1"/>
</dbReference>
<dbReference type="EMBL" id="CP147251">
    <property type="protein sequence ID" value="WYJ76172.1"/>
    <property type="molecule type" value="Genomic_DNA"/>
</dbReference>
<dbReference type="Gene3D" id="3.30.1240.10">
    <property type="match status" value="1"/>
</dbReference>
<evidence type="ECO:0008006" key="3">
    <source>
        <dbReference type="Google" id="ProtNLM"/>
    </source>
</evidence>
<gene>
    <name evidence="1" type="ORF">DOK78_000789</name>
</gene>
<sequence length="261" mass="29190">MERKLFAFDIDGTLLDSTKQALPSTVTALEELRKAGHFVTVATGRSRYLAKPVIETFKFDNYILCNGAAAFMNHKQVYKNLLPQEQVRAFLKEAHDMLIDTSFIGLDVSKRSTTFDPERMEEAMSSFGSMTPDLDPTFLDTADVYQVLAFYDAQLEHFFDDKYPELHFVRWHEKCVDVIPKGGSKATTILHVAEQVGLTKDDVISFGDGMNDREMLAASGVGVAMGNASDEVRQYADMITSDNDNDGIWKALMELGFLTGK</sequence>
<evidence type="ECO:0000313" key="2">
    <source>
        <dbReference type="Proteomes" id="UP000664701"/>
    </source>
</evidence>
<dbReference type="NCBIfam" id="TIGR01484">
    <property type="entry name" value="HAD-SF-IIB"/>
    <property type="match status" value="1"/>
</dbReference>
<dbReference type="SFLD" id="SFLDG01140">
    <property type="entry name" value="C2.B:_Phosphomannomutase_and_P"/>
    <property type="match status" value="1"/>
</dbReference>
<accession>A0ABZ2SJY6</accession>
<proteinExistence type="predicted"/>
<reference evidence="1 2" key="1">
    <citation type="submission" date="2021-03" db="EMBL/GenBank/DDBJ databases">
        <authorList>
            <person name="Gilmore M.S."/>
            <person name="Schwartzman J."/>
            <person name="Van Tyne D."/>
            <person name="Martin M."/>
            <person name="Earl A.M."/>
            <person name="Manson A.L."/>
            <person name="Straub T."/>
            <person name="Salamzade R."/>
            <person name="Saavedra J."/>
            <person name="Lebreton F."/>
            <person name="Prichula J."/>
            <person name="Schaufler K."/>
            <person name="Gaca A."/>
            <person name="Sgardioli B."/>
            <person name="Wagenaar J."/>
            <person name="Strong T."/>
        </authorList>
    </citation>
    <scope>NUCLEOTIDE SEQUENCE [LARGE SCALE GENOMIC DNA]</scope>
    <source>
        <strain evidence="1 2">DIV2402</strain>
    </source>
</reference>
<evidence type="ECO:0000313" key="1">
    <source>
        <dbReference type="EMBL" id="WYJ76172.1"/>
    </source>
</evidence>
<keyword evidence="2" id="KW-1185">Reference proteome</keyword>
<name>A0ABZ2SJY6_9ENTE</name>
<dbReference type="Proteomes" id="UP000664701">
    <property type="component" value="Chromosome"/>
</dbReference>
<dbReference type="PANTHER" id="PTHR10000">
    <property type="entry name" value="PHOSPHOSERINE PHOSPHATASE"/>
    <property type="match status" value="1"/>
</dbReference>
<dbReference type="SUPFAM" id="SSF56784">
    <property type="entry name" value="HAD-like"/>
    <property type="match status" value="1"/>
</dbReference>
<dbReference type="SFLD" id="SFLDS00003">
    <property type="entry name" value="Haloacid_Dehalogenase"/>
    <property type="match status" value="1"/>
</dbReference>
<dbReference type="InterPro" id="IPR000150">
    <property type="entry name" value="Cof"/>
</dbReference>
<organism evidence="1 2">
    <name type="scientific">Candidatus Enterococcus lowellii</name>
    <dbReference type="NCBI Taxonomy" id="2230877"/>
    <lineage>
        <taxon>Bacteria</taxon>
        <taxon>Bacillati</taxon>
        <taxon>Bacillota</taxon>
        <taxon>Bacilli</taxon>
        <taxon>Lactobacillales</taxon>
        <taxon>Enterococcaceae</taxon>
        <taxon>Enterococcus</taxon>
    </lineage>
</organism>
<dbReference type="NCBIfam" id="TIGR00099">
    <property type="entry name" value="Cof-subfamily"/>
    <property type="match status" value="1"/>
</dbReference>
<dbReference type="Pfam" id="PF08282">
    <property type="entry name" value="Hydrolase_3"/>
    <property type="match status" value="1"/>
</dbReference>
<reference evidence="1 2" key="2">
    <citation type="submission" date="2024-03" db="EMBL/GenBank/DDBJ databases">
        <title>The Genome Sequence of Enterococcus sp. DIV2402.</title>
        <authorList>
            <consortium name="The Broad Institute Genomics Platform"/>
            <consortium name="The Broad Institute Microbial Omics Core"/>
            <consortium name="The Broad Institute Genomic Center for Infectious Diseases"/>
            <person name="Earl A."/>
            <person name="Manson A."/>
            <person name="Gilmore M."/>
            <person name="Schwartman J."/>
            <person name="Shea T."/>
            <person name="Abouelleil A."/>
            <person name="Cao P."/>
            <person name="Chapman S."/>
            <person name="Cusick C."/>
            <person name="Young S."/>
            <person name="Neafsey D."/>
            <person name="Nusbaum C."/>
            <person name="Birren B."/>
        </authorList>
    </citation>
    <scope>NUCLEOTIDE SEQUENCE [LARGE SCALE GENOMIC DNA]</scope>
    <source>
        <strain evidence="1 2">DIV2402</strain>
    </source>
</reference>